<dbReference type="Gene3D" id="3.40.50.720">
    <property type="entry name" value="NAD(P)-binding Rossmann-like Domain"/>
    <property type="match status" value="2"/>
</dbReference>
<evidence type="ECO:0000259" key="6">
    <source>
        <dbReference type="Pfam" id="PF04082"/>
    </source>
</evidence>
<dbReference type="Pfam" id="PF04082">
    <property type="entry name" value="Fungal_trans"/>
    <property type="match status" value="1"/>
</dbReference>
<reference evidence="7 8" key="1">
    <citation type="journal article" date="2018" name="IMA Fungus">
        <title>IMA Genome-F 9: Draft genome sequence of Annulohypoxylon stygium, Aspergillus mulundensis, Berkeleyomyces basicola (syn. Thielaviopsis basicola), Ceratocystis smalleyi, two Cercospora beticola strains, Coleophoma cylindrospora, Fusarium fracticaudum, Phialophora cf. hyalina, and Morchella septimelata.</title>
        <authorList>
            <person name="Wingfield B.D."/>
            <person name="Bills G.F."/>
            <person name="Dong Y."/>
            <person name="Huang W."/>
            <person name="Nel W.J."/>
            <person name="Swalarsk-Parry B.S."/>
            <person name="Vaghefi N."/>
            <person name="Wilken P.M."/>
            <person name="An Z."/>
            <person name="de Beer Z.W."/>
            <person name="De Vos L."/>
            <person name="Chen L."/>
            <person name="Duong T.A."/>
            <person name="Gao Y."/>
            <person name="Hammerbacher A."/>
            <person name="Kikkert J.R."/>
            <person name="Li Y."/>
            <person name="Li H."/>
            <person name="Li K."/>
            <person name="Li Q."/>
            <person name="Liu X."/>
            <person name="Ma X."/>
            <person name="Naidoo K."/>
            <person name="Pethybridge S.J."/>
            <person name="Sun J."/>
            <person name="Steenkamp E.T."/>
            <person name="van der Nest M.A."/>
            <person name="van Wyk S."/>
            <person name="Wingfield M.J."/>
            <person name="Xiong C."/>
            <person name="Yue Q."/>
            <person name="Zhang X."/>
        </authorList>
    </citation>
    <scope>NUCLEOTIDE SEQUENCE [LARGE SCALE GENOMIC DNA]</scope>
    <source>
        <strain evidence="7 8">BP6252</strain>
    </source>
</reference>
<dbReference type="GO" id="GO:0003677">
    <property type="term" value="F:DNA binding"/>
    <property type="evidence" value="ECO:0007669"/>
    <property type="project" value="InterPro"/>
</dbReference>
<dbReference type="InterPro" id="IPR007219">
    <property type="entry name" value="XnlR_reg_dom"/>
</dbReference>
<dbReference type="STRING" id="1849047.A0A3D8QKT4"/>
<proteinExistence type="predicted"/>
<protein>
    <recommendedName>
        <fullName evidence="9">Transcription factor domain-containing protein</fullName>
    </recommendedName>
</protein>
<dbReference type="SUPFAM" id="SSF51735">
    <property type="entry name" value="NAD(P)-binding Rossmann-fold domains"/>
    <property type="match status" value="1"/>
</dbReference>
<dbReference type="SUPFAM" id="SSF52283">
    <property type="entry name" value="Formate/glycerate dehydrogenase catalytic domain-like"/>
    <property type="match status" value="1"/>
</dbReference>
<dbReference type="GO" id="GO:0051287">
    <property type="term" value="F:NAD binding"/>
    <property type="evidence" value="ECO:0007669"/>
    <property type="project" value="InterPro"/>
</dbReference>
<feature type="domain" description="D-isomer specific 2-hydroxyacid dehydrogenase NAD-binding" evidence="5">
    <location>
        <begin position="759"/>
        <end position="858"/>
    </location>
</feature>
<sequence length="895" mass="100006">MPETMERYPSGYVLSLEQHVAALERTIVLQNPGAVEDHLSPPRNSPTEHRISADSSPTGVQESPPVPMGPGFEFDRNTMSWPNSGPSPNRFDFEHNTGHSPPIRALPNFGANAYMQPASGSQIGNSNTHLAQLTITAAASFFNIYFQAIHPQYPFLSLPDCGNWYQEWKSTPDKTSLRGWPGYFVSMILAIGSLVHSKGSELADLQHKELRNQAQMEQAIVTDIVTTPLIQLQAMLLSAMLALHGESTSRIAHISGAIIRFATMHDFHNIVNDGTDESILKIKAWSCAYMLDRLVSGILDVPMSLSDSYISTKLYEEMAEVSYHLPWLADCPNSESQELLPNLGAFAHVGQIRFIQSKILHRVHSYDIETYSSMDWQKQFHNEISNWSEGCAAHLQNQMFVHGYHSVQWFQLLGCLSLLILCRPTQNNIRSWVSDIALEASCNACTIFRALQKKRRVAQRWLVVVSQLQAGVTLYYIFWARGTPISHEASNAARDCSAVLAVLADRWRNAECYRDCFELLLFTTLEPVNTRVAAMASTGSPANPTLKGHKLLLTQTYPPPLQWLEKTKKNYPDLEVVYHHLKNLWDYDFDLESYKDATCICTFLVMPTRQQAPKLQLIQLSSAGANHVIDTPLFKDSDITVCTSNGIHPPQIGEWVIATFLAFQHHIPRHLDNQKEGNWVHTTATDVEDSVGLRMGILGYGAIGRQCACLASAMGMDVIAYTLRERTTADSRREKGYRVPGPKGDPEGLIPSKWFSGATKEDVNHFLAQDLDILVICLPLTPLTHHMIAAPQFEIMSKKKTFLSNIGRGPHVKTDDLIIALEKGQIRGAALDVTDPEPLPKDHPLWKAPNVIITPHVASHSSQYQSRVLDVLEMNLARLSEGKPAVNKVDREVGY</sequence>
<dbReference type="CDD" id="cd12163">
    <property type="entry name" value="2-Hacid_dh_5"/>
    <property type="match status" value="1"/>
</dbReference>
<feature type="compositionally biased region" description="Basic and acidic residues" evidence="4">
    <location>
        <begin position="35"/>
        <end position="52"/>
    </location>
</feature>
<keyword evidence="2" id="KW-0520">NAD</keyword>
<dbReference type="AlphaFoldDB" id="A0A3D8QKT4"/>
<dbReference type="CDD" id="cd12148">
    <property type="entry name" value="fungal_TF_MHR"/>
    <property type="match status" value="1"/>
</dbReference>
<dbReference type="GO" id="GO:0006351">
    <property type="term" value="P:DNA-templated transcription"/>
    <property type="evidence" value="ECO:0007669"/>
    <property type="project" value="InterPro"/>
</dbReference>
<accession>A0A3D8QKT4</accession>
<keyword evidence="1" id="KW-0560">Oxidoreductase</keyword>
<gene>
    <name evidence="7" type="ORF">BP6252_11832</name>
</gene>
<dbReference type="EMBL" id="PDLM01000014">
    <property type="protein sequence ID" value="RDW62399.1"/>
    <property type="molecule type" value="Genomic_DNA"/>
</dbReference>
<dbReference type="InterPro" id="IPR006140">
    <property type="entry name" value="D-isomer_DH_NAD-bd"/>
</dbReference>
<evidence type="ECO:0000256" key="2">
    <source>
        <dbReference type="ARBA" id="ARBA00023027"/>
    </source>
</evidence>
<evidence type="ECO:0000259" key="5">
    <source>
        <dbReference type="Pfam" id="PF02826"/>
    </source>
</evidence>
<dbReference type="InterPro" id="IPR029752">
    <property type="entry name" value="D-isomer_DH_CS1"/>
</dbReference>
<dbReference type="PANTHER" id="PTHR43333:SF1">
    <property type="entry name" value="D-ISOMER SPECIFIC 2-HYDROXYACID DEHYDROGENASE NAD-BINDING DOMAIN-CONTAINING PROTEIN"/>
    <property type="match status" value="1"/>
</dbReference>
<name>A0A3D8QKT4_9HELO</name>
<evidence type="ECO:0000313" key="8">
    <source>
        <dbReference type="Proteomes" id="UP000256645"/>
    </source>
</evidence>
<keyword evidence="8" id="KW-1185">Reference proteome</keyword>
<dbReference type="PROSITE" id="PS00065">
    <property type="entry name" value="D_2_HYDROXYACID_DH_1"/>
    <property type="match status" value="1"/>
</dbReference>
<dbReference type="OrthoDB" id="189997at2759"/>
<evidence type="ECO:0000256" key="4">
    <source>
        <dbReference type="SAM" id="MobiDB-lite"/>
    </source>
</evidence>
<evidence type="ECO:0000313" key="7">
    <source>
        <dbReference type="EMBL" id="RDW62399.1"/>
    </source>
</evidence>
<feature type="domain" description="Xylanolytic transcriptional activator regulatory" evidence="6">
    <location>
        <begin position="143"/>
        <end position="387"/>
    </location>
</feature>
<evidence type="ECO:0008006" key="9">
    <source>
        <dbReference type="Google" id="ProtNLM"/>
    </source>
</evidence>
<evidence type="ECO:0000256" key="1">
    <source>
        <dbReference type="ARBA" id="ARBA00023002"/>
    </source>
</evidence>
<dbReference type="PANTHER" id="PTHR43333">
    <property type="entry name" value="2-HACID_DH_C DOMAIN-CONTAINING PROTEIN"/>
    <property type="match status" value="1"/>
</dbReference>
<dbReference type="GO" id="GO:0016491">
    <property type="term" value="F:oxidoreductase activity"/>
    <property type="evidence" value="ECO:0007669"/>
    <property type="project" value="UniProtKB-KW"/>
</dbReference>
<organism evidence="7 8">
    <name type="scientific">Coleophoma cylindrospora</name>
    <dbReference type="NCBI Taxonomy" id="1849047"/>
    <lineage>
        <taxon>Eukaryota</taxon>
        <taxon>Fungi</taxon>
        <taxon>Dikarya</taxon>
        <taxon>Ascomycota</taxon>
        <taxon>Pezizomycotina</taxon>
        <taxon>Leotiomycetes</taxon>
        <taxon>Helotiales</taxon>
        <taxon>Dermateaceae</taxon>
        <taxon>Coleophoma</taxon>
    </lineage>
</organism>
<dbReference type="Proteomes" id="UP000256645">
    <property type="component" value="Unassembled WGS sequence"/>
</dbReference>
<dbReference type="Pfam" id="PF02826">
    <property type="entry name" value="2-Hacid_dh_C"/>
    <property type="match status" value="2"/>
</dbReference>
<feature type="region of interest" description="Disordered" evidence="4">
    <location>
        <begin position="34"/>
        <end position="69"/>
    </location>
</feature>
<feature type="domain" description="D-isomer specific 2-hydroxyacid dehydrogenase NAD-binding" evidence="5">
    <location>
        <begin position="658"/>
        <end position="729"/>
    </location>
</feature>
<keyword evidence="3" id="KW-0539">Nucleus</keyword>
<comment type="caution">
    <text evidence="7">The sequence shown here is derived from an EMBL/GenBank/DDBJ whole genome shotgun (WGS) entry which is preliminary data.</text>
</comment>
<dbReference type="InterPro" id="IPR036291">
    <property type="entry name" value="NAD(P)-bd_dom_sf"/>
</dbReference>
<evidence type="ECO:0000256" key="3">
    <source>
        <dbReference type="ARBA" id="ARBA00023242"/>
    </source>
</evidence>
<dbReference type="GO" id="GO:0008270">
    <property type="term" value="F:zinc ion binding"/>
    <property type="evidence" value="ECO:0007669"/>
    <property type="project" value="InterPro"/>
</dbReference>